<evidence type="ECO:0000313" key="2">
    <source>
        <dbReference type="EMBL" id="SNR64820.1"/>
    </source>
</evidence>
<dbReference type="EMBL" id="FZNO01000017">
    <property type="protein sequence ID" value="SNR64820.1"/>
    <property type="molecule type" value="Genomic_DNA"/>
</dbReference>
<sequence length="122" mass="11813">MRKITVAGVLAVGAIALAAGSASTASNTVPSSVAGYGTSTVSGATAESLEYTLSADGTTITDAALVFTGNLTGQTVEAGFGSNALTACSVGTYDSVNNETPVTCAGFSQATSTSSTFNVAVV</sequence>
<dbReference type="RefSeq" id="WP_176445579.1">
    <property type="nucleotide sequence ID" value="NZ_FZNO01000017.1"/>
</dbReference>
<evidence type="ECO:0008006" key="4">
    <source>
        <dbReference type="Google" id="ProtNLM"/>
    </source>
</evidence>
<feature type="signal peptide" evidence="1">
    <location>
        <begin position="1"/>
        <end position="18"/>
    </location>
</feature>
<dbReference type="AlphaFoldDB" id="A0A238Y1G3"/>
<feature type="chain" id="PRO_5038477826" description="Neocarzinostatin family protein" evidence="1">
    <location>
        <begin position="19"/>
        <end position="122"/>
    </location>
</feature>
<dbReference type="Proteomes" id="UP000198403">
    <property type="component" value="Unassembled WGS sequence"/>
</dbReference>
<keyword evidence="1" id="KW-0732">Signal</keyword>
<evidence type="ECO:0000313" key="3">
    <source>
        <dbReference type="Proteomes" id="UP000198403"/>
    </source>
</evidence>
<gene>
    <name evidence="2" type="ORF">SAMN06272737_11721</name>
</gene>
<protein>
    <recommendedName>
        <fullName evidence="4">Neocarzinostatin family protein</fullName>
    </recommendedName>
</protein>
<name>A0A238Y1G3_9ACTN</name>
<keyword evidence="3" id="KW-1185">Reference proteome</keyword>
<reference evidence="2 3" key="1">
    <citation type="submission" date="2017-06" db="EMBL/GenBank/DDBJ databases">
        <authorList>
            <person name="Kim H.J."/>
            <person name="Triplett B.A."/>
        </authorList>
    </citation>
    <scope>NUCLEOTIDE SEQUENCE [LARGE SCALE GENOMIC DNA]</scope>
    <source>
        <strain evidence="2 3">DSM 44272</strain>
    </source>
</reference>
<organism evidence="2 3">
    <name type="scientific">Blastococcus mobilis</name>
    <dbReference type="NCBI Taxonomy" id="1938746"/>
    <lineage>
        <taxon>Bacteria</taxon>
        <taxon>Bacillati</taxon>
        <taxon>Actinomycetota</taxon>
        <taxon>Actinomycetes</taxon>
        <taxon>Geodermatophilales</taxon>
        <taxon>Geodermatophilaceae</taxon>
        <taxon>Blastococcus</taxon>
    </lineage>
</organism>
<accession>A0A238Y1G3</accession>
<evidence type="ECO:0000256" key="1">
    <source>
        <dbReference type="SAM" id="SignalP"/>
    </source>
</evidence>
<proteinExistence type="predicted"/>